<dbReference type="AlphaFoldDB" id="A0AAV4BH09"/>
<dbReference type="EMBL" id="BLXT01005065">
    <property type="protein sequence ID" value="GFO19384.1"/>
    <property type="molecule type" value="Genomic_DNA"/>
</dbReference>
<accession>A0AAV4BH09</accession>
<comment type="caution">
    <text evidence="1">The sequence shown here is derived from an EMBL/GenBank/DDBJ whole genome shotgun (WGS) entry which is preliminary data.</text>
</comment>
<proteinExistence type="predicted"/>
<keyword evidence="2" id="KW-1185">Reference proteome</keyword>
<organism evidence="1 2">
    <name type="scientific">Plakobranchus ocellatus</name>
    <dbReference type="NCBI Taxonomy" id="259542"/>
    <lineage>
        <taxon>Eukaryota</taxon>
        <taxon>Metazoa</taxon>
        <taxon>Spiralia</taxon>
        <taxon>Lophotrochozoa</taxon>
        <taxon>Mollusca</taxon>
        <taxon>Gastropoda</taxon>
        <taxon>Heterobranchia</taxon>
        <taxon>Euthyneura</taxon>
        <taxon>Panpulmonata</taxon>
        <taxon>Sacoglossa</taxon>
        <taxon>Placobranchoidea</taxon>
        <taxon>Plakobranchidae</taxon>
        <taxon>Plakobranchus</taxon>
    </lineage>
</organism>
<reference evidence="1 2" key="1">
    <citation type="journal article" date="2021" name="Elife">
        <title>Chloroplast acquisition without the gene transfer in kleptoplastic sea slugs, Plakobranchus ocellatus.</title>
        <authorList>
            <person name="Maeda T."/>
            <person name="Takahashi S."/>
            <person name="Yoshida T."/>
            <person name="Shimamura S."/>
            <person name="Takaki Y."/>
            <person name="Nagai Y."/>
            <person name="Toyoda A."/>
            <person name="Suzuki Y."/>
            <person name="Arimoto A."/>
            <person name="Ishii H."/>
            <person name="Satoh N."/>
            <person name="Nishiyama T."/>
            <person name="Hasebe M."/>
            <person name="Maruyama T."/>
            <person name="Minagawa J."/>
            <person name="Obokata J."/>
            <person name="Shigenobu S."/>
        </authorList>
    </citation>
    <scope>NUCLEOTIDE SEQUENCE [LARGE SCALE GENOMIC DNA]</scope>
</reference>
<evidence type="ECO:0000313" key="2">
    <source>
        <dbReference type="Proteomes" id="UP000735302"/>
    </source>
</evidence>
<sequence length="112" mass="12663">MSLSSKLVVSEEKERRRIYYASLPLRLVFLSSLFERGLVGDGKSGIYGEKIEHPPHHRMSKMRKKRMKLSKEVAKPSGHIQVAQRFSYYQGVPNGRGDEIFRALQLAASSGA</sequence>
<gene>
    <name evidence="1" type="ORF">PoB_004588900</name>
</gene>
<protein>
    <submittedName>
        <fullName evidence="1">Uncharacterized protein</fullName>
    </submittedName>
</protein>
<evidence type="ECO:0000313" key="1">
    <source>
        <dbReference type="EMBL" id="GFO19384.1"/>
    </source>
</evidence>
<dbReference type="Proteomes" id="UP000735302">
    <property type="component" value="Unassembled WGS sequence"/>
</dbReference>
<name>A0AAV4BH09_9GAST</name>